<name>C1EJP1_MICCC</name>
<dbReference type="AlphaFoldDB" id="C1EJP1"/>
<keyword evidence="3" id="KW-1185">Reference proteome</keyword>
<sequence>MLRALLGGFLLLFANAVETRSENAPSWPDEFVSTLAFRIVNGTPHDIPEAPARTDGNVSDDAHAVVSGASFDRASIDHGHAAVPNYAPEAWKSQGAFLDAYAALHGVPQVKLSQLLNEEYLLELGSAFPDDPDFPAKPSNGNYRFRTYRWISRMVDVGTHGREKFPDDVTAAIRERWPSEEYTGYKPRR</sequence>
<evidence type="ECO:0000256" key="1">
    <source>
        <dbReference type="SAM" id="SignalP"/>
    </source>
</evidence>
<protein>
    <submittedName>
        <fullName evidence="2">Uncharacterized protein</fullName>
    </submittedName>
</protein>
<gene>
    <name evidence="2" type="ORF">MICPUN_65007</name>
</gene>
<organism evidence="2 3">
    <name type="scientific">Micromonas commoda (strain RCC299 / NOUM17 / CCMP2709)</name>
    <name type="common">Picoplanktonic green alga</name>
    <dbReference type="NCBI Taxonomy" id="296587"/>
    <lineage>
        <taxon>Eukaryota</taxon>
        <taxon>Viridiplantae</taxon>
        <taxon>Chlorophyta</taxon>
        <taxon>Mamiellophyceae</taxon>
        <taxon>Mamiellales</taxon>
        <taxon>Mamiellaceae</taxon>
        <taxon>Micromonas</taxon>
    </lineage>
</organism>
<dbReference type="InParanoid" id="C1EJP1"/>
<reference evidence="2 3" key="1">
    <citation type="journal article" date="2009" name="Science">
        <title>Green evolution and dynamic adaptations revealed by genomes of the marine picoeukaryotes Micromonas.</title>
        <authorList>
            <person name="Worden A.Z."/>
            <person name="Lee J.H."/>
            <person name="Mock T."/>
            <person name="Rouze P."/>
            <person name="Simmons M.P."/>
            <person name="Aerts A.L."/>
            <person name="Allen A.E."/>
            <person name="Cuvelier M.L."/>
            <person name="Derelle E."/>
            <person name="Everett M.V."/>
            <person name="Foulon E."/>
            <person name="Grimwood J."/>
            <person name="Gundlach H."/>
            <person name="Henrissat B."/>
            <person name="Napoli C."/>
            <person name="McDonald S.M."/>
            <person name="Parker M.S."/>
            <person name="Rombauts S."/>
            <person name="Salamov A."/>
            <person name="Von Dassow P."/>
            <person name="Badger J.H."/>
            <person name="Coutinho P.M."/>
            <person name="Demir E."/>
            <person name="Dubchak I."/>
            <person name="Gentemann C."/>
            <person name="Eikrem W."/>
            <person name="Gready J.E."/>
            <person name="John U."/>
            <person name="Lanier W."/>
            <person name="Lindquist E.A."/>
            <person name="Lucas S."/>
            <person name="Mayer K.F."/>
            <person name="Moreau H."/>
            <person name="Not F."/>
            <person name="Otillar R."/>
            <person name="Panaud O."/>
            <person name="Pangilinan J."/>
            <person name="Paulsen I."/>
            <person name="Piegu B."/>
            <person name="Poliakov A."/>
            <person name="Robbens S."/>
            <person name="Schmutz J."/>
            <person name="Toulza E."/>
            <person name="Wyss T."/>
            <person name="Zelensky A."/>
            <person name="Zhou K."/>
            <person name="Armbrust E.V."/>
            <person name="Bhattacharya D."/>
            <person name="Goodenough U.W."/>
            <person name="Van de Peer Y."/>
            <person name="Grigoriev I.V."/>
        </authorList>
    </citation>
    <scope>NUCLEOTIDE SEQUENCE [LARGE SCALE GENOMIC DNA]</scope>
    <source>
        <strain evidence="3">RCC299 / NOUM17</strain>
    </source>
</reference>
<evidence type="ECO:0000313" key="3">
    <source>
        <dbReference type="Proteomes" id="UP000002009"/>
    </source>
</evidence>
<evidence type="ECO:0000313" key="2">
    <source>
        <dbReference type="EMBL" id="ACO68223.1"/>
    </source>
</evidence>
<keyword evidence="1" id="KW-0732">Signal</keyword>
<dbReference type="Proteomes" id="UP000002009">
    <property type="component" value="Chromosome 17"/>
</dbReference>
<proteinExistence type="predicted"/>
<feature type="chain" id="PRO_5002907017" evidence="1">
    <location>
        <begin position="17"/>
        <end position="189"/>
    </location>
</feature>
<dbReference type="RefSeq" id="XP_002506965.1">
    <property type="nucleotide sequence ID" value="XM_002506919.1"/>
</dbReference>
<dbReference type="KEGG" id="mis:MICPUN_65007"/>
<dbReference type="GeneID" id="8249899"/>
<feature type="signal peptide" evidence="1">
    <location>
        <begin position="1"/>
        <end position="16"/>
    </location>
</feature>
<dbReference type="EMBL" id="CP001335">
    <property type="protein sequence ID" value="ACO68223.1"/>
    <property type="molecule type" value="Genomic_DNA"/>
</dbReference>
<accession>C1EJP1</accession>